<keyword evidence="2" id="KW-1185">Reference proteome</keyword>
<reference evidence="1 2" key="1">
    <citation type="submission" date="2015-01" db="EMBL/GenBank/DDBJ databases">
        <title>Evolution of Trichinella species and genotypes.</title>
        <authorList>
            <person name="Korhonen P.K."/>
            <person name="Edoardo P."/>
            <person name="Giuseppe L.R."/>
            <person name="Gasser R.B."/>
        </authorList>
    </citation>
    <scope>NUCLEOTIDE SEQUENCE [LARGE SCALE GENOMIC DNA]</scope>
    <source>
        <strain evidence="1">ISS1029</strain>
    </source>
</reference>
<sequence>MVRLCPNLDTSICEARSRINITMTLDSLSKLLERCQEAHDVVEQTSDVEHPKFSGKVLEFLSFWDQFTAGIHNNIEIADVTKFHIFGRRRTENDRWLDDDKLMSSLSLSISGIIADSDYSESFSDMGLIPDVLRIDVQPSCDCERYRKFWELEETDIVDQLEIEPPAEGSTTIRRDLPFFHETWYMTRLFWKSRRTFKNRILQEEGIRKDLTRIIDNGYVEKIRNLEGQESKTWYLPHHTVFKTDKPTSICRIVFDGSHRYKAVSLNERLDPRLQILADLVGVLLKFRQIRVGIHADIMKIFLQIEQHPEDRDVTKFLWRKQSEKMPCIYRLCRLPYGLCCSPYLAISAVHDIAENHRTEYPEAAHEMLMNILIKINKI</sequence>
<name>A0A0V1HJE4_9BILA</name>
<evidence type="ECO:0000313" key="1">
    <source>
        <dbReference type="EMBL" id="KRZ10808.1"/>
    </source>
</evidence>
<dbReference type="STRING" id="268475.A0A0V1HJE4"/>
<dbReference type="PANTHER" id="PTHR47331">
    <property type="entry name" value="PHD-TYPE DOMAIN-CONTAINING PROTEIN"/>
    <property type="match status" value="1"/>
</dbReference>
<dbReference type="EMBL" id="JYDP01000056">
    <property type="protein sequence ID" value="KRZ10808.1"/>
    <property type="molecule type" value="Genomic_DNA"/>
</dbReference>
<dbReference type="OrthoDB" id="5920525at2759"/>
<dbReference type="InterPro" id="IPR043502">
    <property type="entry name" value="DNA/RNA_pol_sf"/>
</dbReference>
<protein>
    <recommendedName>
        <fullName evidence="3">Reverse transcriptase domain-containing protein</fullName>
    </recommendedName>
</protein>
<dbReference type="PANTHER" id="PTHR47331:SF5">
    <property type="entry name" value="RIBONUCLEASE H"/>
    <property type="match status" value="1"/>
</dbReference>
<dbReference type="InterPro" id="IPR043128">
    <property type="entry name" value="Rev_trsase/Diguanyl_cyclase"/>
</dbReference>
<dbReference type="Gene3D" id="3.30.70.270">
    <property type="match status" value="1"/>
</dbReference>
<organism evidence="1 2">
    <name type="scientific">Trichinella zimbabwensis</name>
    <dbReference type="NCBI Taxonomy" id="268475"/>
    <lineage>
        <taxon>Eukaryota</taxon>
        <taxon>Metazoa</taxon>
        <taxon>Ecdysozoa</taxon>
        <taxon>Nematoda</taxon>
        <taxon>Enoplea</taxon>
        <taxon>Dorylaimia</taxon>
        <taxon>Trichinellida</taxon>
        <taxon>Trichinellidae</taxon>
        <taxon>Trichinella</taxon>
    </lineage>
</organism>
<dbReference type="Proteomes" id="UP000055024">
    <property type="component" value="Unassembled WGS sequence"/>
</dbReference>
<dbReference type="Gene3D" id="3.10.10.10">
    <property type="entry name" value="HIV Type 1 Reverse Transcriptase, subunit A, domain 1"/>
    <property type="match status" value="1"/>
</dbReference>
<dbReference type="AlphaFoldDB" id="A0A0V1HJE4"/>
<gene>
    <name evidence="1" type="ORF">T11_13672</name>
</gene>
<evidence type="ECO:0008006" key="3">
    <source>
        <dbReference type="Google" id="ProtNLM"/>
    </source>
</evidence>
<comment type="caution">
    <text evidence="1">The sequence shown here is derived from an EMBL/GenBank/DDBJ whole genome shotgun (WGS) entry which is preliminary data.</text>
</comment>
<evidence type="ECO:0000313" key="2">
    <source>
        <dbReference type="Proteomes" id="UP000055024"/>
    </source>
</evidence>
<accession>A0A0V1HJE4</accession>
<dbReference type="SUPFAM" id="SSF56672">
    <property type="entry name" value="DNA/RNA polymerases"/>
    <property type="match status" value="1"/>
</dbReference>
<proteinExistence type="predicted"/>